<evidence type="ECO:0000313" key="2">
    <source>
        <dbReference type="EMBL" id="OYV02798.1"/>
    </source>
</evidence>
<organism evidence="2 3">
    <name type="scientific">candidate division WOR-3 bacterium 4484_18</name>
    <dbReference type="NCBI Taxonomy" id="2020626"/>
    <lineage>
        <taxon>Bacteria</taxon>
        <taxon>Bacteria division WOR-3</taxon>
    </lineage>
</organism>
<proteinExistence type="predicted"/>
<feature type="transmembrane region" description="Helical" evidence="1">
    <location>
        <begin position="12"/>
        <end position="32"/>
    </location>
</feature>
<dbReference type="Proteomes" id="UP000216312">
    <property type="component" value="Unassembled WGS sequence"/>
</dbReference>
<sequence length="181" mass="19992">MRTTHVRCNPYLLSLIAIIVGLGGWVAFYRVYGGRLIDMFVEAGNTLNVWHMVGGIIFIIVTVPIHELLHVVIACRFVPLSNVHIKPGIIAWQCRVDKPLSRKQFILYALFPGMVLSGGGVVGFFVVGSPYIKLLSVILCIIGIAGATGDVWFTIQVMRLPHNVRIIDEGIGLRILGSERE</sequence>
<evidence type="ECO:0000256" key="1">
    <source>
        <dbReference type="SAM" id="Phobius"/>
    </source>
</evidence>
<protein>
    <recommendedName>
        <fullName evidence="4">DUF3267 domain-containing protein</fullName>
    </recommendedName>
</protein>
<feature type="transmembrane region" description="Helical" evidence="1">
    <location>
        <begin position="52"/>
        <end position="78"/>
    </location>
</feature>
<dbReference type="AlphaFoldDB" id="A0A257LSY7"/>
<dbReference type="InterPro" id="IPR021683">
    <property type="entry name" value="DUF3267"/>
</dbReference>
<evidence type="ECO:0000313" key="3">
    <source>
        <dbReference type="Proteomes" id="UP000216312"/>
    </source>
</evidence>
<feature type="transmembrane region" description="Helical" evidence="1">
    <location>
        <begin position="134"/>
        <end position="155"/>
    </location>
</feature>
<keyword evidence="1" id="KW-1133">Transmembrane helix</keyword>
<dbReference type="EMBL" id="NMUJ01000051">
    <property type="protein sequence ID" value="OYV02798.1"/>
    <property type="molecule type" value="Genomic_DNA"/>
</dbReference>
<keyword evidence="1" id="KW-0812">Transmembrane</keyword>
<reference evidence="3" key="1">
    <citation type="submission" date="2017-07" db="EMBL/GenBank/DDBJ databases">
        <title>Novel pathways for hydrocarbon cycling and metabolic interdependencies in hydrothermal sediment communities.</title>
        <authorList>
            <person name="Dombrowski N."/>
            <person name="Seitz K."/>
            <person name="Teske A."/>
            <person name="Baker B."/>
        </authorList>
    </citation>
    <scope>NUCLEOTIDE SEQUENCE [LARGE SCALE GENOMIC DNA]</scope>
</reference>
<feature type="transmembrane region" description="Helical" evidence="1">
    <location>
        <begin position="105"/>
        <end position="128"/>
    </location>
</feature>
<accession>A0A257LSY7</accession>
<comment type="caution">
    <text evidence="2">The sequence shown here is derived from an EMBL/GenBank/DDBJ whole genome shotgun (WGS) entry which is preliminary data.</text>
</comment>
<gene>
    <name evidence="2" type="ORF">CGW93_03770</name>
</gene>
<evidence type="ECO:0008006" key="4">
    <source>
        <dbReference type="Google" id="ProtNLM"/>
    </source>
</evidence>
<name>A0A257LSY7_UNCW3</name>
<keyword evidence="1" id="KW-0472">Membrane</keyword>
<dbReference type="Pfam" id="PF11667">
    <property type="entry name" value="DUF3267"/>
    <property type="match status" value="1"/>
</dbReference>